<sequence length="1316" mass="149663">MSHGGGSAKLTWATIDKGVEKGSLDQMEQYQMRLRRRMRKERDATASGTPGVKRIVTDVLAELGYGKDAVIQKKVVTAIQGKGKDPVIEEVVHEEWEKEEPVRAIKGMEEEAAKVEEEAAEEDVAGMAVAEEDNGITKATRVRKIKGAREAGGPVFTGEPLYANIVTNKAILLYGSAILGGVSAEAHRRIAMRQAPPATFRLWQEKDDPPIRVEEVESDEEVTQRLRAGAIKEEPIVVELDEEGEDGKVEATSILMRKMEYLWEKIGRYQQKLVDICEKVKGWRAGIPKVFLYESDPKSMPGRPRVAIVGSGPRSGMMVRPPTTQGRMEQPTRTRGQAKASASQEPPRREPESDKRKEVVEVEDEEEEDEKDERLRQEEDQRAKQRAKKKGAHEEAEPVLRDASPRKKKYAVRLEEGFDVEKIIDRLLEGHNDLVTLKEILASAPKLRNELKRRLSRRLVPNVHLSVILPKEAEWVETGTKMDWKCVACGMVDLVVKGSKCATMVDTRAEMNIIREVDALRFELEIDRSDCGILHGANCKAVFCGTASNILIEVGGVKGPQRRYKTIDKKCLPTPVLVTEDEEVYYEWEQGLTRRMREQAAAGPCRINEGNGEKLIVGESDFLLPQERALMVELMKKRHRAYAFDDDQRGRLDVDRILMIWIHTVSHEPWNLRGARYPNPGEEKKVVDYLDDKIRTHKAEFVLKPFEEEDPWGGKDVQWMMKLALAGTHSLVEEVRTIEEGSDHAEKHEELMGGMYLLVNTLLQGNFDQISSPNPTENEDVVPESQDDEFEEGEIKEAFCAEEYDGIYLELGPLLLWEPLHPRLEREVGVVVHLDLLFMPIGDHDYNYIFDALDNLSGFVDGRAIRRKTGSVLASCIEKYYLRYPFVREFVIDRGRSLPAKKSDFAKAAMPRGGRGTRPSQRPLGASGGYERHRSRHREHTPVYDDGDIELFLDDSREHAEHMGWTVTQMIKRLRGAGRFEEPIAQIRREARTWPEVETRMQELRPSPVGPDGRPIHLEIGNMEDFIPAFEQFMHDQLVLRDEWARTLPLWTRKAERPLARQIRDMARDWASCRAHLREAFRRPEPPQPRVERGRTSKRQRDPEPREVMPSRGGRKALARREEEPVLVEEERGAYRECGIAPVVFERFIGAELSGSPQRTREEVPLSGGSLQDLEAHLDISQWRVPQADEGCDEPVGDAPREEVRQREKVVEPGDQGGRIAEGVVEVGGYTPPQAHVVELGPEIVPEIAHEEREEPRQEESLSSPPEATLSPGVRMEMEREQTDWRREAISTIDRYLAAHAQEHPHIEEPVPMEPP</sequence>
<feature type="region of interest" description="Disordered" evidence="1">
    <location>
        <begin position="1248"/>
        <end position="1282"/>
    </location>
</feature>
<proteinExistence type="predicted"/>
<feature type="compositionally biased region" description="Basic and acidic residues" evidence="1">
    <location>
        <begin position="1199"/>
        <end position="1212"/>
    </location>
</feature>
<feature type="compositionally biased region" description="Basic and acidic residues" evidence="1">
    <location>
        <begin position="372"/>
        <end position="383"/>
    </location>
</feature>
<feature type="compositionally biased region" description="Basic and acidic residues" evidence="1">
    <location>
        <begin position="1079"/>
        <end position="1109"/>
    </location>
</feature>
<evidence type="ECO:0008006" key="4">
    <source>
        <dbReference type="Google" id="ProtNLM"/>
    </source>
</evidence>
<evidence type="ECO:0000256" key="1">
    <source>
        <dbReference type="SAM" id="MobiDB-lite"/>
    </source>
</evidence>
<keyword evidence="3" id="KW-1185">Reference proteome</keyword>
<dbReference type="OrthoDB" id="5599163at2759"/>
<feature type="region of interest" description="Disordered" evidence="1">
    <location>
        <begin position="1188"/>
        <end position="1220"/>
    </location>
</feature>
<feature type="compositionally biased region" description="Basic and acidic residues" evidence="1">
    <location>
        <begin position="1248"/>
        <end position="1260"/>
    </location>
</feature>
<evidence type="ECO:0000313" key="2">
    <source>
        <dbReference type="EMBL" id="GBG69865.1"/>
    </source>
</evidence>
<feature type="compositionally biased region" description="Acidic residues" evidence="1">
    <location>
        <begin position="361"/>
        <end position="371"/>
    </location>
</feature>
<evidence type="ECO:0000313" key="3">
    <source>
        <dbReference type="Proteomes" id="UP000265515"/>
    </source>
</evidence>
<feature type="compositionally biased region" description="Polar residues" evidence="1">
    <location>
        <begin position="322"/>
        <end position="344"/>
    </location>
</feature>
<protein>
    <recommendedName>
        <fullName evidence="4">Peptidase A2 domain-containing protein</fullName>
    </recommendedName>
</protein>
<dbReference type="Gramene" id="GBG69865">
    <property type="protein sequence ID" value="GBG69865"/>
    <property type="gene ID" value="CBR_g4692"/>
</dbReference>
<dbReference type="Proteomes" id="UP000265515">
    <property type="component" value="Unassembled WGS sequence"/>
</dbReference>
<feature type="compositionally biased region" description="Basic and acidic residues" evidence="1">
    <location>
        <begin position="346"/>
        <end position="360"/>
    </location>
</feature>
<gene>
    <name evidence="2" type="ORF">CBR_g4692</name>
</gene>
<name>A0A388KII7_CHABU</name>
<feature type="region of interest" description="Disordered" evidence="1">
    <location>
        <begin position="905"/>
        <end position="941"/>
    </location>
</feature>
<feature type="region of interest" description="Disordered" evidence="1">
    <location>
        <begin position="1079"/>
        <end position="1126"/>
    </location>
</feature>
<accession>A0A388KII7</accession>
<dbReference type="EMBL" id="BFEA01000121">
    <property type="protein sequence ID" value="GBG69865.1"/>
    <property type="molecule type" value="Genomic_DNA"/>
</dbReference>
<reference evidence="2 3" key="1">
    <citation type="journal article" date="2018" name="Cell">
        <title>The Chara Genome: Secondary Complexity and Implications for Plant Terrestrialization.</title>
        <authorList>
            <person name="Nishiyama T."/>
            <person name="Sakayama H."/>
            <person name="Vries J.D."/>
            <person name="Buschmann H."/>
            <person name="Saint-Marcoux D."/>
            <person name="Ullrich K.K."/>
            <person name="Haas F.B."/>
            <person name="Vanderstraeten L."/>
            <person name="Becker D."/>
            <person name="Lang D."/>
            <person name="Vosolsobe S."/>
            <person name="Rombauts S."/>
            <person name="Wilhelmsson P.K.I."/>
            <person name="Janitza P."/>
            <person name="Kern R."/>
            <person name="Heyl A."/>
            <person name="Rumpler F."/>
            <person name="Villalobos L.I.A.C."/>
            <person name="Clay J.M."/>
            <person name="Skokan R."/>
            <person name="Toyoda A."/>
            <person name="Suzuki Y."/>
            <person name="Kagoshima H."/>
            <person name="Schijlen E."/>
            <person name="Tajeshwar N."/>
            <person name="Catarino B."/>
            <person name="Hetherington A.J."/>
            <person name="Saltykova A."/>
            <person name="Bonnot C."/>
            <person name="Breuninger H."/>
            <person name="Symeonidi A."/>
            <person name="Radhakrishnan G.V."/>
            <person name="Van Nieuwerburgh F."/>
            <person name="Deforce D."/>
            <person name="Chang C."/>
            <person name="Karol K.G."/>
            <person name="Hedrich R."/>
            <person name="Ulvskov P."/>
            <person name="Glockner G."/>
            <person name="Delwiche C.F."/>
            <person name="Petrasek J."/>
            <person name="Van de Peer Y."/>
            <person name="Friml J."/>
            <person name="Beilby M."/>
            <person name="Dolan L."/>
            <person name="Kohara Y."/>
            <person name="Sugano S."/>
            <person name="Fujiyama A."/>
            <person name="Delaux P.-M."/>
            <person name="Quint M."/>
            <person name="TheiBen G."/>
            <person name="Hagemann M."/>
            <person name="Harholt J."/>
            <person name="Dunand C."/>
            <person name="Zachgo S."/>
            <person name="Langdale J."/>
            <person name="Maumus F."/>
            <person name="Straeten D.V.D."/>
            <person name="Gould S.B."/>
            <person name="Rensing S.A."/>
        </authorList>
    </citation>
    <scope>NUCLEOTIDE SEQUENCE [LARGE SCALE GENOMIC DNA]</scope>
    <source>
        <strain evidence="2 3">S276</strain>
    </source>
</reference>
<comment type="caution">
    <text evidence="2">The sequence shown here is derived from an EMBL/GenBank/DDBJ whole genome shotgun (WGS) entry which is preliminary data.</text>
</comment>
<organism evidence="2 3">
    <name type="scientific">Chara braunii</name>
    <name type="common">Braun's stonewort</name>
    <dbReference type="NCBI Taxonomy" id="69332"/>
    <lineage>
        <taxon>Eukaryota</taxon>
        <taxon>Viridiplantae</taxon>
        <taxon>Streptophyta</taxon>
        <taxon>Charophyceae</taxon>
        <taxon>Charales</taxon>
        <taxon>Characeae</taxon>
        <taxon>Chara</taxon>
    </lineage>
</organism>
<feature type="compositionally biased region" description="Basic and acidic residues" evidence="1">
    <location>
        <begin position="392"/>
        <end position="405"/>
    </location>
</feature>
<feature type="region of interest" description="Disordered" evidence="1">
    <location>
        <begin position="296"/>
        <end position="406"/>
    </location>
</feature>